<protein>
    <recommendedName>
        <fullName evidence="1">SGNH hydrolase-type esterase domain-containing protein</fullName>
    </recommendedName>
</protein>
<proteinExistence type="predicted"/>
<dbReference type="AlphaFoldDB" id="A0A1U7NKP9"/>
<evidence type="ECO:0000259" key="1">
    <source>
        <dbReference type="Pfam" id="PF13472"/>
    </source>
</evidence>
<feature type="domain" description="SGNH hydrolase-type esterase" evidence="1">
    <location>
        <begin position="109"/>
        <end position="238"/>
    </location>
</feature>
<dbReference type="InterPro" id="IPR013830">
    <property type="entry name" value="SGNH_hydro"/>
</dbReference>
<evidence type="ECO:0000313" key="2">
    <source>
        <dbReference type="EMBL" id="OLU44991.1"/>
    </source>
</evidence>
<reference evidence="2 3" key="1">
    <citation type="submission" date="2016-11" db="EMBL/GenBank/DDBJ databases">
        <title>Description of two novel members of the family Erysipelotrichaceae: Ileibacterium lipovorans gen. nov., sp. nov. and Dubosiella newyorkensis, gen. nov., sp. nov.</title>
        <authorList>
            <person name="Cox L.M."/>
            <person name="Sohn J."/>
            <person name="Tyrrell K.L."/>
            <person name="Citron D.M."/>
            <person name="Lawson P.A."/>
            <person name="Patel N.B."/>
            <person name="Iizumi T."/>
            <person name="Perez-Perez G.I."/>
            <person name="Goldstein E.J."/>
            <person name="Blaser M.J."/>
        </authorList>
    </citation>
    <scope>NUCLEOTIDE SEQUENCE [LARGE SCALE GENOMIC DNA]</scope>
    <source>
        <strain evidence="2 3">NYU-BL-A4</strain>
    </source>
</reference>
<name>A0A1U7NKP9_9FIRM</name>
<dbReference type="OrthoDB" id="1652311at2"/>
<evidence type="ECO:0000313" key="3">
    <source>
        <dbReference type="Proteomes" id="UP000186705"/>
    </source>
</evidence>
<dbReference type="STRING" id="1862672.BO225_09360"/>
<dbReference type="Gene3D" id="3.40.50.1110">
    <property type="entry name" value="SGNH hydrolase"/>
    <property type="match status" value="1"/>
</dbReference>
<dbReference type="EMBL" id="MPKA01000090">
    <property type="protein sequence ID" value="OLU44991.1"/>
    <property type="molecule type" value="Genomic_DNA"/>
</dbReference>
<dbReference type="SUPFAM" id="SSF52266">
    <property type="entry name" value="SGNH hydrolase"/>
    <property type="match status" value="1"/>
</dbReference>
<dbReference type="InterPro" id="IPR036514">
    <property type="entry name" value="SGNH_hydro_sf"/>
</dbReference>
<accession>A0A1U7NKP9</accession>
<keyword evidence="3" id="KW-1185">Reference proteome</keyword>
<sequence>MMKFKLWFKTYFKIILVVFLLLLIGSSVWFLFFRFDETASGLSYLRTQKSKDIVQLKNDLATRDQEELEQMMGNGSLEIFDLFRDFLIFGDSRVYGFESYGFFPAENVLADAGHTIMNIDEGIETVKQRQPKNLFFSYGVNDMGLNIGENEGDPGYDVVYEEQIKKLLAVDPEAHVYVNSIIPATPTALQKSPRWDKVDAFNAKIKAMCDRNGWTYIDNDALAQGGQANIYQEDGVHFLQPFYSQWAENMYNTKKKADA</sequence>
<comment type="caution">
    <text evidence="2">The sequence shown here is derived from an EMBL/GenBank/DDBJ whole genome shotgun (WGS) entry which is preliminary data.</text>
</comment>
<organism evidence="2 3">
    <name type="scientific">Dubosiella newyorkensis</name>
    <dbReference type="NCBI Taxonomy" id="1862672"/>
    <lineage>
        <taxon>Bacteria</taxon>
        <taxon>Bacillati</taxon>
        <taxon>Bacillota</taxon>
        <taxon>Erysipelotrichia</taxon>
        <taxon>Erysipelotrichales</taxon>
        <taxon>Erysipelotrichaceae</taxon>
        <taxon>Dubosiella</taxon>
    </lineage>
</organism>
<dbReference type="GeneID" id="78276147"/>
<dbReference type="RefSeq" id="WP_076341996.1">
    <property type="nucleotide sequence ID" value="NZ_CAMSPY010000054.1"/>
</dbReference>
<dbReference type="Proteomes" id="UP000186705">
    <property type="component" value="Unassembled WGS sequence"/>
</dbReference>
<gene>
    <name evidence="2" type="ORF">BO225_09360</name>
</gene>
<dbReference type="Pfam" id="PF13472">
    <property type="entry name" value="Lipase_GDSL_2"/>
    <property type="match status" value="1"/>
</dbReference>